<comment type="function">
    <text evidence="9">Converts cobyric acid to cobinamide by the addition of aminopropanol on the F carboxylic group.</text>
</comment>
<comment type="subcellular location">
    <subcellularLocation>
        <location evidence="1 9">Cell membrane</location>
        <topology evidence="1 9">Multi-pass membrane protein</topology>
    </subcellularLocation>
</comment>
<sequence>MLTGLAPESLWLAALIGVLLDAWLGEPRRWHPLVGFGRIASGVQAWLNTEETRDKPFSAMVRGTWAWSIMLVVPVLLAWALTWLPGWSGILWQALALYAALGARSLREHVMPIARALSEGDLPQARALTARIVSRDTEDASASDIARAAVESTLENGNDAIFGALFWFAIAGAPGVVLFRLANTLDAMWGYRTDKFLYFGRPAARIDDLLNWIPARLTAASYAIFGDMSRAIVCWRTQAKAWSSPNAGPVMAAGAGSLGVQLGGPARYQGEWETRPELGCGMAPSAQHIKAAWRLISRSMWMWLIVSGALALFAASQVDTLPTGVM</sequence>
<dbReference type="KEGG" id="ppul:RO07_15260"/>
<keyword evidence="4 9" id="KW-1003">Cell membrane</keyword>
<dbReference type="GO" id="GO:0015420">
    <property type="term" value="F:ABC-type vitamin B12 transporter activity"/>
    <property type="evidence" value="ECO:0007669"/>
    <property type="project" value="UniProtKB-UniRule"/>
</dbReference>
<reference evidence="12" key="1">
    <citation type="submission" date="2014-12" db="EMBL/GenBank/DDBJ databases">
        <title>Complete Genome Sequencing of Pandoraea pulmonicola DSM 16583.</title>
        <authorList>
            <person name="Chan K.-G."/>
        </authorList>
    </citation>
    <scope>NUCLEOTIDE SEQUENCE [LARGE SCALE GENOMIC DNA]</scope>
    <source>
        <strain evidence="12">DSM 16583</strain>
    </source>
</reference>
<dbReference type="HAMAP" id="MF_00024">
    <property type="entry name" value="CobD_CbiB"/>
    <property type="match status" value="1"/>
</dbReference>
<dbReference type="Proteomes" id="UP000035086">
    <property type="component" value="Chromosome"/>
</dbReference>
<dbReference type="GO" id="GO:0048472">
    <property type="term" value="F:threonine-phosphate decarboxylase activity"/>
    <property type="evidence" value="ECO:0007669"/>
    <property type="project" value="InterPro"/>
</dbReference>
<dbReference type="Pfam" id="PF03186">
    <property type="entry name" value="CobD_Cbib"/>
    <property type="match status" value="1"/>
</dbReference>
<evidence type="ECO:0000313" key="10">
    <source>
        <dbReference type="EMBL" id="AJC21507.1"/>
    </source>
</evidence>
<comment type="caution">
    <text evidence="9">Lacks conserved residue(s) required for the propagation of feature annotation.</text>
</comment>
<organism evidence="11 13">
    <name type="scientific">Pandoraea pulmonicola</name>
    <dbReference type="NCBI Taxonomy" id="93221"/>
    <lineage>
        <taxon>Bacteria</taxon>
        <taxon>Pseudomonadati</taxon>
        <taxon>Pseudomonadota</taxon>
        <taxon>Betaproteobacteria</taxon>
        <taxon>Burkholderiales</taxon>
        <taxon>Burkholderiaceae</taxon>
        <taxon>Pandoraea</taxon>
    </lineage>
</organism>
<dbReference type="InterPro" id="IPR004485">
    <property type="entry name" value="Cobalamin_biosynth_CobD/CbiB"/>
</dbReference>
<keyword evidence="5 9" id="KW-0169">Cobalamin biosynthesis</keyword>
<comment type="pathway">
    <text evidence="2 9">Cofactor biosynthesis; adenosylcobalamin biosynthesis.</text>
</comment>
<dbReference type="AlphaFoldDB" id="A0AAJ4ZAG9"/>
<comment type="similarity">
    <text evidence="3 9">Belongs to the CobD/CbiB family.</text>
</comment>
<dbReference type="GO" id="GO:0009236">
    <property type="term" value="P:cobalamin biosynthetic process"/>
    <property type="evidence" value="ECO:0007669"/>
    <property type="project" value="UniProtKB-UniRule"/>
</dbReference>
<evidence type="ECO:0000313" key="13">
    <source>
        <dbReference type="Proteomes" id="UP000254589"/>
    </source>
</evidence>
<dbReference type="PANTHER" id="PTHR34308:SF1">
    <property type="entry name" value="COBALAMIN BIOSYNTHESIS PROTEIN CBIB"/>
    <property type="match status" value="1"/>
</dbReference>
<keyword evidence="7 9" id="KW-1133">Transmembrane helix</keyword>
<evidence type="ECO:0000256" key="7">
    <source>
        <dbReference type="ARBA" id="ARBA00022989"/>
    </source>
</evidence>
<feature type="transmembrane region" description="Helical" evidence="9">
    <location>
        <begin position="300"/>
        <end position="318"/>
    </location>
</feature>
<proteinExistence type="inferred from homology"/>
<protein>
    <recommendedName>
        <fullName evidence="9">Cobalamin biosynthesis protein CobD</fullName>
    </recommendedName>
</protein>
<evidence type="ECO:0000256" key="5">
    <source>
        <dbReference type="ARBA" id="ARBA00022573"/>
    </source>
</evidence>
<reference evidence="10" key="2">
    <citation type="submission" date="2016-11" db="EMBL/GenBank/DDBJ databases">
        <title>Complete Genome Sequencing of Pandoraea pulmonicola DSM 16583.</title>
        <authorList>
            <person name="Chan K.-G."/>
        </authorList>
    </citation>
    <scope>NUCLEOTIDE SEQUENCE</scope>
    <source>
        <strain evidence="10">DSM 16583</strain>
    </source>
</reference>
<dbReference type="RefSeq" id="WP_039409223.1">
    <property type="nucleotide sequence ID" value="NZ_CP010310.2"/>
</dbReference>
<evidence type="ECO:0000256" key="4">
    <source>
        <dbReference type="ARBA" id="ARBA00022475"/>
    </source>
</evidence>
<dbReference type="NCBIfam" id="TIGR00380">
    <property type="entry name" value="cobal_cbiB"/>
    <property type="match status" value="1"/>
</dbReference>
<gene>
    <name evidence="9" type="primary">cobD</name>
    <name evidence="11" type="ORF">NCTC13159_01179</name>
    <name evidence="10" type="ORF">RO07_15260</name>
</gene>
<evidence type="ECO:0000256" key="9">
    <source>
        <dbReference type="HAMAP-Rule" id="MF_00024"/>
    </source>
</evidence>
<evidence type="ECO:0000256" key="2">
    <source>
        <dbReference type="ARBA" id="ARBA00004953"/>
    </source>
</evidence>
<dbReference type="PANTHER" id="PTHR34308">
    <property type="entry name" value="COBALAMIN BIOSYNTHESIS PROTEIN CBIB"/>
    <property type="match status" value="1"/>
</dbReference>
<evidence type="ECO:0000313" key="12">
    <source>
        <dbReference type="Proteomes" id="UP000035086"/>
    </source>
</evidence>
<evidence type="ECO:0000256" key="1">
    <source>
        <dbReference type="ARBA" id="ARBA00004651"/>
    </source>
</evidence>
<keyword evidence="12" id="KW-1185">Reference proteome</keyword>
<dbReference type="GO" id="GO:0005886">
    <property type="term" value="C:plasma membrane"/>
    <property type="evidence" value="ECO:0007669"/>
    <property type="project" value="UniProtKB-SubCell"/>
</dbReference>
<name>A0AAJ4ZAG9_PANPU</name>
<reference evidence="11 13" key="3">
    <citation type="submission" date="2018-06" db="EMBL/GenBank/DDBJ databases">
        <authorList>
            <consortium name="Pathogen Informatics"/>
            <person name="Doyle S."/>
        </authorList>
    </citation>
    <scope>NUCLEOTIDE SEQUENCE [LARGE SCALE GENOMIC DNA]</scope>
    <source>
        <strain evidence="11 13">NCTC13159</strain>
    </source>
</reference>
<feature type="transmembrane region" description="Helical" evidence="9">
    <location>
        <begin position="160"/>
        <end position="182"/>
    </location>
</feature>
<keyword evidence="6 9" id="KW-0812">Transmembrane</keyword>
<evidence type="ECO:0000256" key="6">
    <source>
        <dbReference type="ARBA" id="ARBA00022692"/>
    </source>
</evidence>
<keyword evidence="8 9" id="KW-0472">Membrane</keyword>
<accession>A0AAJ4ZAG9</accession>
<evidence type="ECO:0000256" key="3">
    <source>
        <dbReference type="ARBA" id="ARBA00006263"/>
    </source>
</evidence>
<dbReference type="Proteomes" id="UP000254589">
    <property type="component" value="Unassembled WGS sequence"/>
</dbReference>
<feature type="transmembrane region" description="Helical" evidence="9">
    <location>
        <begin position="65"/>
        <end position="84"/>
    </location>
</feature>
<evidence type="ECO:0000256" key="8">
    <source>
        <dbReference type="ARBA" id="ARBA00023136"/>
    </source>
</evidence>
<dbReference type="EMBL" id="UGSJ01000001">
    <property type="protein sequence ID" value="SUA89711.1"/>
    <property type="molecule type" value="Genomic_DNA"/>
</dbReference>
<dbReference type="EMBL" id="CP010310">
    <property type="protein sequence ID" value="AJC21507.1"/>
    <property type="molecule type" value="Genomic_DNA"/>
</dbReference>
<evidence type="ECO:0000313" key="11">
    <source>
        <dbReference type="EMBL" id="SUA89711.1"/>
    </source>
</evidence>